<evidence type="ECO:0008006" key="4">
    <source>
        <dbReference type="Google" id="ProtNLM"/>
    </source>
</evidence>
<protein>
    <recommendedName>
        <fullName evidence="4">Transposase</fullName>
    </recommendedName>
</protein>
<accession>V6KYX0</accession>
<dbReference type="EMBL" id="AWQX01000006">
    <property type="protein sequence ID" value="EST36651.1"/>
    <property type="molecule type" value="Genomic_DNA"/>
</dbReference>
<dbReference type="GO" id="GO:0004803">
    <property type="term" value="F:transposase activity"/>
    <property type="evidence" value="ECO:0007669"/>
    <property type="project" value="InterPro"/>
</dbReference>
<feature type="region of interest" description="Disordered" evidence="1">
    <location>
        <begin position="99"/>
        <end position="118"/>
    </location>
</feature>
<dbReference type="GO" id="GO:0003677">
    <property type="term" value="F:DNA binding"/>
    <property type="evidence" value="ECO:0007669"/>
    <property type="project" value="InterPro"/>
</dbReference>
<evidence type="ECO:0000313" key="2">
    <source>
        <dbReference type="EMBL" id="EST36651.1"/>
    </source>
</evidence>
<evidence type="ECO:0000313" key="3">
    <source>
        <dbReference type="Proteomes" id="UP000017984"/>
    </source>
</evidence>
<dbReference type="InterPro" id="IPR002514">
    <property type="entry name" value="Transposase_8"/>
</dbReference>
<reference evidence="2 3" key="1">
    <citation type="journal article" date="2014" name="Genome Announc.">
        <title>Draft Genome Sequence of Streptomyces roseochromogenes subsp. oscitans DS 12.976, Producer of the Aminocoumarin Antibiotic Clorobiocin.</title>
        <authorList>
            <person name="Ruckert C."/>
            <person name="Kalinowski J."/>
            <person name="Heide L."/>
            <person name="Apel A.K."/>
        </authorList>
    </citation>
    <scope>NUCLEOTIDE SEQUENCE [LARGE SCALE GENOMIC DNA]</scope>
    <source>
        <strain evidence="2 3">DS 12.976</strain>
    </source>
</reference>
<dbReference type="GO" id="GO:0006313">
    <property type="term" value="P:DNA transposition"/>
    <property type="evidence" value="ECO:0007669"/>
    <property type="project" value="InterPro"/>
</dbReference>
<sequence>MLRSCRTVSEVAREPELNPETLRGWVKKQQEPAPNAELTVIERARLKELERRNREPEMEVASKYEFIVEMRLDTTECAYSVEFMCDRLGVSSSGYYDWRSHPESATGQRREELKLPIE</sequence>
<dbReference type="SUPFAM" id="SSF46689">
    <property type="entry name" value="Homeodomain-like"/>
    <property type="match status" value="1"/>
</dbReference>
<proteinExistence type="predicted"/>
<dbReference type="HOGENOM" id="CLU_2071873_0_0_11"/>
<dbReference type="PATRIC" id="fig|1352936.5.peg.176"/>
<evidence type="ECO:0000256" key="1">
    <source>
        <dbReference type="SAM" id="MobiDB-lite"/>
    </source>
</evidence>
<dbReference type="Pfam" id="PF01527">
    <property type="entry name" value="HTH_Tnp_1"/>
    <property type="match status" value="1"/>
</dbReference>
<comment type="caution">
    <text evidence="2">The sequence shown here is derived from an EMBL/GenBank/DDBJ whole genome shotgun (WGS) entry which is preliminary data.</text>
</comment>
<dbReference type="AlphaFoldDB" id="V6KYX0"/>
<gene>
    <name evidence="2" type="ORF">M878_00725</name>
</gene>
<keyword evidence="3" id="KW-1185">Reference proteome</keyword>
<dbReference type="Proteomes" id="UP000017984">
    <property type="component" value="Chromosome"/>
</dbReference>
<dbReference type="InterPro" id="IPR009057">
    <property type="entry name" value="Homeodomain-like_sf"/>
</dbReference>
<organism evidence="2 3">
    <name type="scientific">Streptomyces roseochromogenus subsp. oscitans DS 12.976</name>
    <dbReference type="NCBI Taxonomy" id="1352936"/>
    <lineage>
        <taxon>Bacteria</taxon>
        <taxon>Bacillati</taxon>
        <taxon>Actinomycetota</taxon>
        <taxon>Actinomycetes</taxon>
        <taxon>Kitasatosporales</taxon>
        <taxon>Streptomycetaceae</taxon>
        <taxon>Streptomyces</taxon>
    </lineage>
</organism>
<name>V6KYX0_STRRC</name>